<dbReference type="PANTHER" id="PTHR11815:SF10">
    <property type="entry name" value="SUCCINATE--COA LIGASE [GDP-FORMING] SUBUNIT BETA, MITOCHONDRIAL"/>
    <property type="match status" value="1"/>
</dbReference>
<dbReference type="Gene3D" id="3.40.50.261">
    <property type="entry name" value="Succinyl-CoA synthetase domains"/>
    <property type="match status" value="1"/>
</dbReference>
<comment type="catalytic activity">
    <reaction evidence="12">
        <text>oxaloacetate + acetyl-CoA + ADP + phosphate = citrate + ATP + CoA</text>
        <dbReference type="Rhea" id="RHEA:21160"/>
        <dbReference type="ChEBI" id="CHEBI:16452"/>
        <dbReference type="ChEBI" id="CHEBI:16947"/>
        <dbReference type="ChEBI" id="CHEBI:30616"/>
        <dbReference type="ChEBI" id="CHEBI:43474"/>
        <dbReference type="ChEBI" id="CHEBI:57287"/>
        <dbReference type="ChEBI" id="CHEBI:57288"/>
        <dbReference type="ChEBI" id="CHEBI:456216"/>
        <dbReference type="EC" id="2.3.3.8"/>
    </reaction>
</comment>
<dbReference type="GO" id="GO:0006104">
    <property type="term" value="P:succinyl-CoA metabolic process"/>
    <property type="evidence" value="ECO:0007669"/>
    <property type="project" value="TreeGrafter"/>
</dbReference>
<dbReference type="Pfam" id="PF24948">
    <property type="entry name" value="Citrate_synth_N"/>
    <property type="match status" value="1"/>
</dbReference>
<dbReference type="GO" id="GO:0006629">
    <property type="term" value="P:lipid metabolic process"/>
    <property type="evidence" value="ECO:0007669"/>
    <property type="project" value="UniProtKB-KW"/>
</dbReference>
<gene>
    <name evidence="15" type="ORF">WJX74_004171</name>
</gene>
<dbReference type="GO" id="GO:0003878">
    <property type="term" value="F:ATP citrate synthase activity"/>
    <property type="evidence" value="ECO:0007669"/>
    <property type="project" value="UniProtKB-EC"/>
</dbReference>
<evidence type="ECO:0000256" key="1">
    <source>
        <dbReference type="ARBA" id="ARBA00004496"/>
    </source>
</evidence>
<keyword evidence="6" id="KW-0444">Lipid biosynthesis</keyword>
<keyword evidence="11" id="KW-0012">Acyltransferase</keyword>
<keyword evidence="8" id="KW-0547">Nucleotide-binding</keyword>
<proteinExistence type="inferred from homology"/>
<evidence type="ECO:0000256" key="6">
    <source>
        <dbReference type="ARBA" id="ARBA00022516"/>
    </source>
</evidence>
<comment type="caution">
    <text evidence="15">The sequence shown here is derived from an EMBL/GenBank/DDBJ whole genome shotgun (WGS) entry which is preliminary data.</text>
</comment>
<evidence type="ECO:0000256" key="11">
    <source>
        <dbReference type="ARBA" id="ARBA00023315"/>
    </source>
</evidence>
<sequence length="443" mass="49379">MARKKIREYDSKRLLKEHIKRLYDLDLPLNVVHVNPRTNFRELREANPWLGDTKLVVKPDMLFGKRGKHDLVGLNLDFSGAEEFVRARMNKRITMDKCSGEISTFIIEPFVPHDQEFYLSIQSQRLGNVISFSEAGGVEIEENWEKVKTLTLNTMQELTEGKLAPLLGGLGHELRKKMEKFVQAVYGVFMDLDFSLIEMNPFTLDKEGRPFPLDMRGELDDTAAFKSRKKWGDLEFPLPFGRSMTSAEEYVSEMDEKTGASLKLSILNPKGRIWTMVAGGGASVIYADTVGDLGLADELGNYAEYSGAPNAQETYAYAKTLLDCATANPDGRPRALLVGGGIANFTDVAATFKGIIKAMTEKAHNIKAARMKILVRRGGPNYQAGLDLMRKLGKDMELDIDVYGPETSMTNICSLAIQWVQQDQQSKASHDSSAPDVKAHAIS</sequence>
<dbReference type="GO" id="GO:0005829">
    <property type="term" value="C:cytosol"/>
    <property type="evidence" value="ECO:0007669"/>
    <property type="project" value="TreeGrafter"/>
</dbReference>
<accession>A0AAW1QLB5</accession>
<comment type="similarity">
    <text evidence="2">Belongs to the succinate/malate CoA ligase beta subunit family.</text>
</comment>
<reference evidence="15 16" key="1">
    <citation type="journal article" date="2024" name="Nat. Commun.">
        <title>Phylogenomics reveals the evolutionary origins of lichenization in chlorophyte algae.</title>
        <authorList>
            <person name="Puginier C."/>
            <person name="Libourel C."/>
            <person name="Otte J."/>
            <person name="Skaloud P."/>
            <person name="Haon M."/>
            <person name="Grisel S."/>
            <person name="Petersen M."/>
            <person name="Berrin J.G."/>
            <person name="Delaux P.M."/>
            <person name="Dal Grande F."/>
            <person name="Keller J."/>
        </authorList>
    </citation>
    <scope>NUCLEOTIDE SEQUENCE [LARGE SCALE GENOMIC DNA]</scope>
    <source>
        <strain evidence="15 16">SAG 2145</strain>
    </source>
</reference>
<comment type="subunit">
    <text evidence="3">Heterooctamer of 4 alpha and 4 beta chains.</text>
</comment>
<organism evidence="15 16">
    <name type="scientific">Apatococcus lobatus</name>
    <dbReference type="NCBI Taxonomy" id="904363"/>
    <lineage>
        <taxon>Eukaryota</taxon>
        <taxon>Viridiplantae</taxon>
        <taxon>Chlorophyta</taxon>
        <taxon>core chlorophytes</taxon>
        <taxon>Trebouxiophyceae</taxon>
        <taxon>Chlorellales</taxon>
        <taxon>Chlorellaceae</taxon>
        <taxon>Apatococcus</taxon>
    </lineage>
</organism>
<evidence type="ECO:0000256" key="7">
    <source>
        <dbReference type="ARBA" id="ARBA00022679"/>
    </source>
</evidence>
<keyword evidence="10" id="KW-0443">Lipid metabolism</keyword>
<keyword evidence="9" id="KW-0067">ATP-binding</keyword>
<evidence type="ECO:0000256" key="5">
    <source>
        <dbReference type="ARBA" id="ARBA00022490"/>
    </source>
</evidence>
<dbReference type="PANTHER" id="PTHR11815">
    <property type="entry name" value="SUCCINYL-COA SYNTHETASE BETA CHAIN"/>
    <property type="match status" value="1"/>
</dbReference>
<feature type="domain" description="ATP-citrate synthase ATP-grasp" evidence="14">
    <location>
        <begin position="2"/>
        <end position="231"/>
    </location>
</feature>
<dbReference type="GO" id="GO:0006085">
    <property type="term" value="P:acetyl-CoA biosynthetic process"/>
    <property type="evidence" value="ECO:0007669"/>
    <property type="project" value="UniProtKB-ARBA"/>
</dbReference>
<keyword evidence="5" id="KW-0963">Cytoplasm</keyword>
<protein>
    <recommendedName>
        <fullName evidence="4">ATP citrate synthase</fullName>
        <ecNumber evidence="4">2.3.3.8</ecNumber>
    </recommendedName>
</protein>
<dbReference type="FunFam" id="3.30.470.110:FF:000002">
    <property type="entry name" value="ATP-citrate synthase alpha chain protein"/>
    <property type="match status" value="1"/>
</dbReference>
<evidence type="ECO:0000259" key="14">
    <source>
        <dbReference type="Pfam" id="PF24948"/>
    </source>
</evidence>
<name>A0AAW1QLB5_9CHLO</name>
<evidence type="ECO:0000256" key="2">
    <source>
        <dbReference type="ARBA" id="ARBA00009182"/>
    </source>
</evidence>
<dbReference type="GO" id="GO:0005524">
    <property type="term" value="F:ATP binding"/>
    <property type="evidence" value="ECO:0007669"/>
    <property type="project" value="UniProtKB-KW"/>
</dbReference>
<evidence type="ECO:0000256" key="10">
    <source>
        <dbReference type="ARBA" id="ARBA00023098"/>
    </source>
</evidence>
<dbReference type="GO" id="GO:0006099">
    <property type="term" value="P:tricarboxylic acid cycle"/>
    <property type="evidence" value="ECO:0007669"/>
    <property type="project" value="TreeGrafter"/>
</dbReference>
<evidence type="ECO:0000256" key="12">
    <source>
        <dbReference type="ARBA" id="ARBA00047593"/>
    </source>
</evidence>
<dbReference type="InterPro" id="IPR056749">
    <property type="entry name" value="Citrate_synth_N"/>
</dbReference>
<dbReference type="Gene3D" id="3.30.470.110">
    <property type="match status" value="1"/>
</dbReference>
<dbReference type="Pfam" id="PF16114">
    <property type="entry name" value="Citrate_bind"/>
    <property type="match status" value="1"/>
</dbReference>
<evidence type="ECO:0000259" key="13">
    <source>
        <dbReference type="Pfam" id="PF16114"/>
    </source>
</evidence>
<dbReference type="GO" id="GO:0004775">
    <property type="term" value="F:succinate-CoA ligase (ADP-forming) activity"/>
    <property type="evidence" value="ECO:0007669"/>
    <property type="project" value="TreeGrafter"/>
</dbReference>
<comment type="subcellular location">
    <subcellularLocation>
        <location evidence="1">Cytoplasm</location>
    </subcellularLocation>
</comment>
<dbReference type="Proteomes" id="UP001438707">
    <property type="component" value="Unassembled WGS sequence"/>
</dbReference>
<keyword evidence="16" id="KW-1185">Reference proteome</keyword>
<dbReference type="GO" id="GO:0042709">
    <property type="term" value="C:succinate-CoA ligase complex"/>
    <property type="evidence" value="ECO:0007669"/>
    <property type="project" value="TreeGrafter"/>
</dbReference>
<dbReference type="SUPFAM" id="SSF52210">
    <property type="entry name" value="Succinyl-CoA synthetase domains"/>
    <property type="match status" value="1"/>
</dbReference>
<evidence type="ECO:0000256" key="9">
    <source>
        <dbReference type="ARBA" id="ARBA00022840"/>
    </source>
</evidence>
<evidence type="ECO:0000256" key="3">
    <source>
        <dbReference type="ARBA" id="ARBA00011412"/>
    </source>
</evidence>
<dbReference type="AlphaFoldDB" id="A0AAW1QLB5"/>
<dbReference type="InterPro" id="IPR016102">
    <property type="entry name" value="Succinyl-CoA_synth-like"/>
</dbReference>
<dbReference type="SUPFAM" id="SSF56059">
    <property type="entry name" value="Glutathione synthetase ATP-binding domain-like"/>
    <property type="match status" value="1"/>
</dbReference>
<dbReference type="FunFam" id="3.40.50.261:FF:000008">
    <property type="entry name" value="ATP-citrate synthase alpha chain protein"/>
    <property type="match status" value="1"/>
</dbReference>
<evidence type="ECO:0000256" key="8">
    <source>
        <dbReference type="ARBA" id="ARBA00022741"/>
    </source>
</evidence>
<evidence type="ECO:0000313" key="15">
    <source>
        <dbReference type="EMBL" id="KAK9822058.1"/>
    </source>
</evidence>
<dbReference type="EMBL" id="JALJOS010000034">
    <property type="protein sequence ID" value="KAK9822058.1"/>
    <property type="molecule type" value="Genomic_DNA"/>
</dbReference>
<dbReference type="EC" id="2.3.3.8" evidence="4"/>
<evidence type="ECO:0000313" key="16">
    <source>
        <dbReference type="Proteomes" id="UP001438707"/>
    </source>
</evidence>
<evidence type="ECO:0000256" key="4">
    <source>
        <dbReference type="ARBA" id="ARBA00012639"/>
    </source>
</evidence>
<dbReference type="InterPro" id="IPR032263">
    <property type="entry name" value="Citrate-bd"/>
</dbReference>
<keyword evidence="7" id="KW-0808">Transferase</keyword>
<feature type="domain" description="ATP-citrate synthase citrate-binding" evidence="13">
    <location>
        <begin position="242"/>
        <end position="418"/>
    </location>
</feature>